<name>A0AAN8T8V2_SOLBU</name>
<keyword evidence="11" id="KW-1185">Reference proteome</keyword>
<dbReference type="Gene3D" id="1.10.10.60">
    <property type="entry name" value="Homeodomain-like"/>
    <property type="match status" value="1"/>
</dbReference>
<evidence type="ECO:0000259" key="9">
    <source>
        <dbReference type="PROSITE" id="PS50071"/>
    </source>
</evidence>
<dbReference type="Pfam" id="PF01545">
    <property type="entry name" value="Cation_efflux"/>
    <property type="match status" value="1"/>
</dbReference>
<feature type="region of interest" description="Disordered" evidence="8">
    <location>
        <begin position="1267"/>
        <end position="1287"/>
    </location>
</feature>
<dbReference type="Gene3D" id="1.20.1510.10">
    <property type="entry name" value="Cation efflux protein transmembrane domain"/>
    <property type="match status" value="1"/>
</dbReference>
<feature type="region of interest" description="Disordered" evidence="8">
    <location>
        <begin position="1628"/>
        <end position="1664"/>
    </location>
</feature>
<evidence type="ECO:0000256" key="7">
    <source>
        <dbReference type="PROSITE-ProRule" id="PRU00108"/>
    </source>
</evidence>
<reference evidence="10 11" key="1">
    <citation type="submission" date="2024-02" db="EMBL/GenBank/DDBJ databases">
        <title>de novo genome assembly of Solanum bulbocastanum strain 11H21.</title>
        <authorList>
            <person name="Hosaka A.J."/>
        </authorList>
    </citation>
    <scope>NUCLEOTIDE SEQUENCE [LARGE SCALE GENOMIC DNA]</scope>
    <source>
        <tissue evidence="10">Young leaves</tissue>
    </source>
</reference>
<feature type="compositionally biased region" description="Polar residues" evidence="8">
    <location>
        <begin position="402"/>
        <end position="411"/>
    </location>
</feature>
<evidence type="ECO:0000256" key="5">
    <source>
        <dbReference type="ARBA" id="ARBA00023125"/>
    </source>
</evidence>
<evidence type="ECO:0000256" key="1">
    <source>
        <dbReference type="ARBA" id="ARBA00004123"/>
    </source>
</evidence>
<dbReference type="InterPro" id="IPR001356">
    <property type="entry name" value="HD"/>
</dbReference>
<evidence type="ECO:0000256" key="2">
    <source>
        <dbReference type="ARBA" id="ARBA00004141"/>
    </source>
</evidence>
<dbReference type="EMBL" id="JBANQN010000009">
    <property type="protein sequence ID" value="KAK6780757.1"/>
    <property type="molecule type" value="Genomic_DNA"/>
</dbReference>
<evidence type="ECO:0000256" key="4">
    <source>
        <dbReference type="ARBA" id="ARBA00022989"/>
    </source>
</evidence>
<dbReference type="InterPro" id="IPR058533">
    <property type="entry name" value="Cation_efflux_TM"/>
</dbReference>
<evidence type="ECO:0000256" key="3">
    <source>
        <dbReference type="ARBA" id="ARBA00022692"/>
    </source>
</evidence>
<dbReference type="PANTHER" id="PTHR33400:SF6">
    <property type="entry name" value="HOMEOBOX PROTEIN LUMINIDEPENDENS"/>
    <property type="match status" value="1"/>
</dbReference>
<dbReference type="Proteomes" id="UP001371456">
    <property type="component" value="Unassembled WGS sequence"/>
</dbReference>
<keyword evidence="5 7" id="KW-0238">DNA-binding</keyword>
<dbReference type="InterPro" id="IPR009057">
    <property type="entry name" value="Homeodomain-like_sf"/>
</dbReference>
<organism evidence="10 11">
    <name type="scientific">Solanum bulbocastanum</name>
    <name type="common">Wild potato</name>
    <dbReference type="NCBI Taxonomy" id="147425"/>
    <lineage>
        <taxon>Eukaryota</taxon>
        <taxon>Viridiplantae</taxon>
        <taxon>Streptophyta</taxon>
        <taxon>Embryophyta</taxon>
        <taxon>Tracheophyta</taxon>
        <taxon>Spermatophyta</taxon>
        <taxon>Magnoliopsida</taxon>
        <taxon>eudicotyledons</taxon>
        <taxon>Gunneridae</taxon>
        <taxon>Pentapetalae</taxon>
        <taxon>asterids</taxon>
        <taxon>lamiids</taxon>
        <taxon>Solanales</taxon>
        <taxon>Solanaceae</taxon>
        <taxon>Solanoideae</taxon>
        <taxon>Solaneae</taxon>
        <taxon>Solanum</taxon>
    </lineage>
</organism>
<feature type="region of interest" description="Disordered" evidence="8">
    <location>
        <begin position="443"/>
        <end position="472"/>
    </location>
</feature>
<dbReference type="GO" id="GO:0016020">
    <property type="term" value="C:membrane"/>
    <property type="evidence" value="ECO:0007669"/>
    <property type="project" value="UniProtKB-SubCell"/>
</dbReference>
<dbReference type="GO" id="GO:0003677">
    <property type="term" value="F:DNA binding"/>
    <property type="evidence" value="ECO:0007669"/>
    <property type="project" value="UniProtKB-UniRule"/>
</dbReference>
<feature type="compositionally biased region" description="Polar residues" evidence="8">
    <location>
        <begin position="1271"/>
        <end position="1287"/>
    </location>
</feature>
<feature type="domain" description="Homeobox" evidence="9">
    <location>
        <begin position="62"/>
        <end position="122"/>
    </location>
</feature>
<evidence type="ECO:0000256" key="8">
    <source>
        <dbReference type="SAM" id="MobiDB-lite"/>
    </source>
</evidence>
<keyword evidence="6" id="KW-0472">Membrane</keyword>
<dbReference type="GO" id="GO:0010228">
    <property type="term" value="P:vegetative to reproductive phase transition of meristem"/>
    <property type="evidence" value="ECO:0007669"/>
    <property type="project" value="TreeGrafter"/>
</dbReference>
<dbReference type="GO" id="GO:0005634">
    <property type="term" value="C:nucleus"/>
    <property type="evidence" value="ECO:0007669"/>
    <property type="project" value="UniProtKB-SubCell"/>
</dbReference>
<keyword evidence="4" id="KW-1133">Transmembrane helix</keyword>
<dbReference type="SUPFAM" id="SSF161111">
    <property type="entry name" value="Cation efflux protein transmembrane domain-like"/>
    <property type="match status" value="1"/>
</dbReference>
<comment type="caution">
    <text evidence="10">The sequence shown here is derived from an EMBL/GenBank/DDBJ whole genome shotgun (WGS) entry which is preliminary data.</text>
</comment>
<dbReference type="PANTHER" id="PTHR33400">
    <property type="entry name" value="ZINC FINGER CCCH DOMAIN-CONTAINING PROTEIN 6-RELATED"/>
    <property type="match status" value="1"/>
</dbReference>
<dbReference type="PROSITE" id="PS50071">
    <property type="entry name" value="HOMEOBOX_2"/>
    <property type="match status" value="1"/>
</dbReference>
<comment type="subcellular location">
    <subcellularLocation>
        <location evidence="2">Membrane</location>
        <topology evidence="2">Multi-pass membrane protein</topology>
    </subcellularLocation>
    <subcellularLocation>
        <location evidence="1 7">Nucleus</location>
    </subcellularLocation>
</comment>
<dbReference type="InterPro" id="IPR027469">
    <property type="entry name" value="Cation_efflux_TMD_sf"/>
</dbReference>
<keyword evidence="3" id="KW-0812">Transmembrane</keyword>
<keyword evidence="7" id="KW-0539">Nucleus</keyword>
<evidence type="ECO:0000256" key="6">
    <source>
        <dbReference type="ARBA" id="ARBA00023136"/>
    </source>
</evidence>
<evidence type="ECO:0000313" key="11">
    <source>
        <dbReference type="Proteomes" id="UP001371456"/>
    </source>
</evidence>
<evidence type="ECO:0000313" key="10">
    <source>
        <dbReference type="EMBL" id="KAK6780757.1"/>
    </source>
</evidence>
<keyword evidence="7" id="KW-0371">Homeobox</keyword>
<gene>
    <name evidence="10" type="ORF">RDI58_022941</name>
</gene>
<feature type="region of interest" description="Disordered" evidence="8">
    <location>
        <begin position="381"/>
        <end position="426"/>
    </location>
</feature>
<feature type="DNA-binding region" description="Homeobox" evidence="7">
    <location>
        <begin position="64"/>
        <end position="123"/>
    </location>
</feature>
<dbReference type="GO" id="GO:0008324">
    <property type="term" value="F:monoatomic cation transmembrane transporter activity"/>
    <property type="evidence" value="ECO:0007669"/>
    <property type="project" value="InterPro"/>
</dbReference>
<sequence length="1664" mass="184117">MENQLQLALTSPTTPFSSLFDSQKEILNSQIYQLQNIVVQQCNLTGVNPLSQEMAAGALSIKIGKRPRDLLNPKAIKYMQSIFSVKDAINKKETREISALFGVTVTQVRDFFTAQRTRVRKFLRLSREKPIITNLSIEGPCPIPLSSDPSSQTEPVPLDSAVPICTEEGPSCSTQDGVLTAMEERDRHFVDNILTLMCKEETFSGRVKLMDWILEVQNPSVLYWFLTKGGVMILSAWLSEAAGEEQTSVLHLILKVLCHLPLHRAFPGHMSAILQSVNSLRFYRTPDISNRARILLARWSKIFAKSQAMKKRNGIKSASDMHDELLLQQSISEVVGDEIWNSKIEDVEEAHTSLCGTSENSRKLDSPQPVKLLMASSDDSNKRLKGALVTKTRERRKVQLMEQPSQRTTGRSLGRPAPATQGRPLSADDIQKAKMRAQFMQSKYGKTNNDDSSRVKPQAPNGITSSPNGILLGAPKFQDRPKVEECEKLNSVASKGSNQLENHLKLSFDVEEPPSKRCKKMQIPWRKPPGMQPNDAWKVCAGGESKEVDVQNKRIRREREIIYRTVQEIPLNPKEPWDREMDPDDTLTTELPLEQLPDAEGAETDVLPQEDRETEAAALVSTSNGIATTAEPDVELLAILLKHPELVYALTSGQGGNLSSEQIVKLLDSIKADGRNSLSVQTNLARDAEKKVEVSLPSPTPSSDPGTCGLSMQNFAKNPFSQRSSMVVPEANGVHQHAALVHSQETLQPSSLVHQQVPLAPQLAQQLALLQAAAGSYGNDHLPSPLNPSINQTVLTNPMHSQLSAASEPAVNRNNYSPFGLTEYNQQSATAAATARIQGETYGNIRSLQMPVANVQQRTISLHAPQMTPQRPQLQTQAQPGYAPEHMWGTIPGSALNRGYQENSIPNHYNPHVAGHVEPGLQQAAWRGNSNYSEGAGFESWSPDNSPVRRQEQVARWNYTQPQMNMRDNYRPDWSASRNPGHYSGYRGPDDGVVGATLQFEPAEESLNMVARFITSSLNRIRKADSISPTITTRVVNPSFMRHNRWHTGESYSHHHVHHDVRSGMTERAFSGLDLLLILALPPEKLLQVKYVEAPPLLLMRLILSPMWFCVVCHCCPFKLQGFPRTKNIHMLDVIAANLIRFRHGKFETLGTLGSSAVLLATAGGIGWHALDVLLGLWSAASEVVNQSMTPLHVHEQHHHGIDMDHPIIPLSVTILSIAVKEGSYWITKREGVRVGSELIEANAWHHRADAVSSFVARDAEKKVEVPLPSLTPSSDPGTSGLSTQNFVKNPFSQRSSMVVPEANDVPQHAALVHSQETHQASSLVHQQMPLVPQLAQQLAMLQAAAGAYGVPQHAPLVHSQEIHQASSFVHQQTPLVPQLAQQSALLQEAAGSYGVPQHAPLVHSQEIHQASSFVHQQMPLAPQLAQQSALLQEAAGSYGNDHRSSPLNPSINQTVLANPMHSQLSVASEPAVNRNNDSFSGLTEYNQQSATAAARIQGVTYGNIRSSQMPIANIQQRTISLHAPQMSPQRPQLQTQRQHGYAPEHMWGTILGSALNRGYPENAIPNHYNLHVAGHVEPGLQQAAWRGNSNYAEGAGFESWSPDNRPVRRQEQVARWNYAEPQMNMRDRYRPDWSASRNPGHYSGYRGRADGVNGSRGDRRRRR</sequence>
<proteinExistence type="predicted"/>
<dbReference type="SUPFAM" id="SSF46689">
    <property type="entry name" value="Homeodomain-like"/>
    <property type="match status" value="1"/>
</dbReference>
<protein>
    <recommendedName>
        <fullName evidence="9">Homeobox domain-containing protein</fullName>
    </recommendedName>
</protein>
<accession>A0AAN8T8V2</accession>
<dbReference type="SMART" id="SM00389">
    <property type="entry name" value="HOX"/>
    <property type="match status" value="1"/>
</dbReference>